<reference evidence="4" key="4">
    <citation type="journal article" date="2015" name="G3 (Bethesda)">
        <title>Genome sequences of three phytopathogenic species of the Magnaporthaceae family of fungi.</title>
        <authorList>
            <person name="Okagaki L.H."/>
            <person name="Nunes C.C."/>
            <person name="Sailsbery J."/>
            <person name="Clay B."/>
            <person name="Brown D."/>
            <person name="John T."/>
            <person name="Oh Y."/>
            <person name="Young N."/>
            <person name="Fitzgerald M."/>
            <person name="Haas B.J."/>
            <person name="Zeng Q."/>
            <person name="Young S."/>
            <person name="Adiconis X."/>
            <person name="Fan L."/>
            <person name="Levin J.Z."/>
            <person name="Mitchell T.K."/>
            <person name="Okubara P.A."/>
            <person name="Farman M.L."/>
            <person name="Kohn L.M."/>
            <person name="Birren B."/>
            <person name="Ma L.-J."/>
            <person name="Dean R.A."/>
        </authorList>
    </citation>
    <scope>NUCLEOTIDE SEQUENCE</scope>
    <source>
        <strain evidence="4">ATCC 64411 / 73-15</strain>
    </source>
</reference>
<name>A0A0C4DN54_MAGP6</name>
<evidence type="ECO:0000313" key="4">
    <source>
        <dbReference type="EnsemblFungi" id="MAPG_01230T0"/>
    </source>
</evidence>
<organism evidence="4 5">
    <name type="scientific">Magnaporthiopsis poae (strain ATCC 64411 / 73-15)</name>
    <name type="common">Kentucky bluegrass fungus</name>
    <name type="synonym">Magnaporthe poae</name>
    <dbReference type="NCBI Taxonomy" id="644358"/>
    <lineage>
        <taxon>Eukaryota</taxon>
        <taxon>Fungi</taxon>
        <taxon>Dikarya</taxon>
        <taxon>Ascomycota</taxon>
        <taxon>Pezizomycotina</taxon>
        <taxon>Sordariomycetes</taxon>
        <taxon>Sordariomycetidae</taxon>
        <taxon>Magnaporthales</taxon>
        <taxon>Magnaporthaceae</taxon>
        <taxon>Magnaporthiopsis</taxon>
    </lineage>
</organism>
<dbReference type="PANTHER" id="PTHR37019">
    <property type="entry name" value="CHROMOSOME 1, WHOLE GENOME SHOTGUN SEQUENCE"/>
    <property type="match status" value="1"/>
</dbReference>
<reference evidence="3" key="1">
    <citation type="submission" date="2010-05" db="EMBL/GenBank/DDBJ databases">
        <title>The Genome Sequence of Magnaporthe poae strain ATCC 64411.</title>
        <authorList>
            <consortium name="The Broad Institute Genome Sequencing Platform"/>
            <consortium name="Broad Institute Genome Sequencing Center for Infectious Disease"/>
            <person name="Ma L.-J."/>
            <person name="Dead R."/>
            <person name="Young S."/>
            <person name="Zeng Q."/>
            <person name="Koehrsen M."/>
            <person name="Alvarado L."/>
            <person name="Berlin A."/>
            <person name="Chapman S.B."/>
            <person name="Chen Z."/>
            <person name="Freedman E."/>
            <person name="Gellesch M."/>
            <person name="Goldberg J."/>
            <person name="Griggs A."/>
            <person name="Gujja S."/>
            <person name="Heilman E.R."/>
            <person name="Heiman D."/>
            <person name="Hepburn T."/>
            <person name="Howarth C."/>
            <person name="Jen D."/>
            <person name="Larson L."/>
            <person name="Mehta T."/>
            <person name="Neiman D."/>
            <person name="Pearson M."/>
            <person name="Roberts A."/>
            <person name="Saif S."/>
            <person name="Shea T."/>
            <person name="Shenoy N."/>
            <person name="Sisk P."/>
            <person name="Stolte C."/>
            <person name="Sykes S."/>
            <person name="Walk T."/>
            <person name="White J."/>
            <person name="Yandava C."/>
            <person name="Haas B."/>
            <person name="Nusbaum C."/>
            <person name="Birren B."/>
        </authorList>
    </citation>
    <scope>NUCLEOTIDE SEQUENCE</scope>
    <source>
        <strain evidence="3">ATCC 64411</strain>
    </source>
</reference>
<dbReference type="OrthoDB" id="3587182at2759"/>
<accession>A0A0C4DN54</accession>
<dbReference type="EMBL" id="GL876966">
    <property type="protein sequence ID" value="KLU82154.1"/>
    <property type="molecule type" value="Genomic_DNA"/>
</dbReference>
<keyword evidence="5" id="KW-1185">Reference proteome</keyword>
<dbReference type="Proteomes" id="UP000011715">
    <property type="component" value="Unassembled WGS sequence"/>
</dbReference>
<dbReference type="AlphaFoldDB" id="A0A0C4DN54"/>
<dbReference type="Pfam" id="PF24803">
    <property type="entry name" value="DUF7704"/>
    <property type="match status" value="1"/>
</dbReference>
<keyword evidence="1" id="KW-1133">Transmembrane helix</keyword>
<dbReference type="eggNOG" id="ENOG502SV8Y">
    <property type="taxonomic scope" value="Eukaryota"/>
</dbReference>
<dbReference type="EnsemblFungi" id="MAPG_01230T0">
    <property type="protein sequence ID" value="MAPG_01230T0"/>
    <property type="gene ID" value="MAPG_01230"/>
</dbReference>
<evidence type="ECO:0000256" key="1">
    <source>
        <dbReference type="SAM" id="Phobius"/>
    </source>
</evidence>
<evidence type="ECO:0000313" key="5">
    <source>
        <dbReference type="Proteomes" id="UP000011715"/>
    </source>
</evidence>
<reference evidence="3" key="3">
    <citation type="submission" date="2011-03" db="EMBL/GenBank/DDBJ databases">
        <title>Annotation of Magnaporthe poae ATCC 64411.</title>
        <authorList>
            <person name="Ma L.-J."/>
            <person name="Dead R."/>
            <person name="Young S.K."/>
            <person name="Zeng Q."/>
            <person name="Gargeya S."/>
            <person name="Fitzgerald M."/>
            <person name="Haas B."/>
            <person name="Abouelleil A."/>
            <person name="Alvarado L."/>
            <person name="Arachchi H.M."/>
            <person name="Berlin A."/>
            <person name="Brown A."/>
            <person name="Chapman S.B."/>
            <person name="Chen Z."/>
            <person name="Dunbar C."/>
            <person name="Freedman E."/>
            <person name="Gearin G."/>
            <person name="Gellesch M."/>
            <person name="Goldberg J."/>
            <person name="Griggs A."/>
            <person name="Gujja S."/>
            <person name="Heiman D."/>
            <person name="Howarth C."/>
            <person name="Larson L."/>
            <person name="Lui A."/>
            <person name="MacDonald P.J.P."/>
            <person name="Mehta T."/>
            <person name="Montmayeur A."/>
            <person name="Murphy C."/>
            <person name="Neiman D."/>
            <person name="Pearson M."/>
            <person name="Priest M."/>
            <person name="Roberts A."/>
            <person name="Saif S."/>
            <person name="Shea T."/>
            <person name="Shenoy N."/>
            <person name="Sisk P."/>
            <person name="Stolte C."/>
            <person name="Sykes S."/>
            <person name="Yandava C."/>
            <person name="Wortman J."/>
            <person name="Nusbaum C."/>
            <person name="Birren B."/>
        </authorList>
    </citation>
    <scope>NUCLEOTIDE SEQUENCE</scope>
    <source>
        <strain evidence="3">ATCC 64411</strain>
    </source>
</reference>
<dbReference type="EMBL" id="ADBL01000288">
    <property type="status" value="NOT_ANNOTATED_CDS"/>
    <property type="molecule type" value="Genomic_DNA"/>
</dbReference>
<dbReference type="OMA" id="RIWFTTI"/>
<proteinExistence type="predicted"/>
<reference evidence="5" key="2">
    <citation type="submission" date="2010-05" db="EMBL/GenBank/DDBJ databases">
        <title>The genome sequence of Magnaporthe poae strain ATCC 64411.</title>
        <authorList>
            <person name="Ma L.-J."/>
            <person name="Dead R."/>
            <person name="Young S."/>
            <person name="Zeng Q."/>
            <person name="Koehrsen M."/>
            <person name="Alvarado L."/>
            <person name="Berlin A."/>
            <person name="Chapman S.B."/>
            <person name="Chen Z."/>
            <person name="Freedman E."/>
            <person name="Gellesch M."/>
            <person name="Goldberg J."/>
            <person name="Griggs A."/>
            <person name="Gujja S."/>
            <person name="Heilman E.R."/>
            <person name="Heiman D."/>
            <person name="Hepburn T."/>
            <person name="Howarth C."/>
            <person name="Jen D."/>
            <person name="Larson L."/>
            <person name="Mehta T."/>
            <person name="Neiman D."/>
            <person name="Pearson M."/>
            <person name="Roberts A."/>
            <person name="Saif S."/>
            <person name="Shea T."/>
            <person name="Shenoy N."/>
            <person name="Sisk P."/>
            <person name="Stolte C."/>
            <person name="Sykes S."/>
            <person name="Walk T."/>
            <person name="White J."/>
            <person name="Yandava C."/>
            <person name="Haas B."/>
            <person name="Nusbaum C."/>
            <person name="Birren B."/>
        </authorList>
    </citation>
    <scope>NUCLEOTIDE SEQUENCE [LARGE SCALE GENOMIC DNA]</scope>
    <source>
        <strain evidence="5">ATCC 64411 / 73-15</strain>
    </source>
</reference>
<feature type="transmembrane region" description="Helical" evidence="1">
    <location>
        <begin position="21"/>
        <end position="43"/>
    </location>
</feature>
<reference evidence="4" key="5">
    <citation type="submission" date="2015-06" db="UniProtKB">
        <authorList>
            <consortium name="EnsemblFungi"/>
        </authorList>
    </citation>
    <scope>IDENTIFICATION</scope>
    <source>
        <strain evidence="4">ATCC 64411</strain>
    </source>
</reference>
<feature type="transmembrane region" description="Helical" evidence="1">
    <location>
        <begin position="55"/>
        <end position="78"/>
    </location>
</feature>
<dbReference type="InterPro" id="IPR056121">
    <property type="entry name" value="DUF7704"/>
</dbReference>
<sequence>MASLNAIPSIYWIQLACVDPILSFGTMFAAIFAPDVLLATFFPEHLITATPFPPLYHAILHQLGAWYLFHAILSGVALRATRDRNVWKISQAATLAVDTCILWDFYASVVHQGRIDPRAWTMGELAGVVYTVWVWVVRAAFLAGVGLPGTRDVGDGAAKKRL</sequence>
<keyword evidence="1" id="KW-0812">Transmembrane</keyword>
<keyword evidence="1" id="KW-0472">Membrane</keyword>
<evidence type="ECO:0000313" key="3">
    <source>
        <dbReference type="EMBL" id="KLU82154.1"/>
    </source>
</evidence>
<protein>
    <recommendedName>
        <fullName evidence="2">DUF7704 domain-containing protein</fullName>
    </recommendedName>
</protein>
<dbReference type="VEuPathDB" id="FungiDB:MAPG_01230"/>
<feature type="domain" description="DUF7704" evidence="2">
    <location>
        <begin position="6"/>
        <end position="146"/>
    </location>
</feature>
<evidence type="ECO:0000259" key="2">
    <source>
        <dbReference type="Pfam" id="PF24803"/>
    </source>
</evidence>
<gene>
    <name evidence="3" type="ORF">MAPG_01230</name>
</gene>
<dbReference type="PANTHER" id="PTHR37019:SF1">
    <property type="entry name" value="EXPERA DOMAIN-CONTAINING PROTEIN"/>
    <property type="match status" value="1"/>
</dbReference>